<dbReference type="PRINTS" id="PR00420">
    <property type="entry name" value="RNGMNOXGNASE"/>
</dbReference>
<comment type="similarity">
    <text evidence="2">Belongs to the PheA/TfdB FAD monooxygenase family.</text>
</comment>
<feature type="domain" description="FAD-binding" evidence="5">
    <location>
        <begin position="6"/>
        <end position="346"/>
    </location>
</feature>
<dbReference type="EMBL" id="BSRI01000002">
    <property type="protein sequence ID" value="GLV60880.1"/>
    <property type="molecule type" value="Genomic_DNA"/>
</dbReference>
<evidence type="ECO:0000313" key="6">
    <source>
        <dbReference type="EMBL" id="GLV60880.1"/>
    </source>
</evidence>
<dbReference type="Pfam" id="PF21274">
    <property type="entry name" value="Rng_hyd_C"/>
    <property type="match status" value="1"/>
</dbReference>
<dbReference type="Gene3D" id="3.40.30.120">
    <property type="match status" value="1"/>
</dbReference>
<keyword evidence="7" id="KW-1185">Reference proteome</keyword>
<accession>A0ABQ6G4D3</accession>
<dbReference type="Proteomes" id="UP001344906">
    <property type="component" value="Unassembled WGS sequence"/>
</dbReference>
<dbReference type="SUPFAM" id="SSF51905">
    <property type="entry name" value="FAD/NAD(P)-binding domain"/>
    <property type="match status" value="1"/>
</dbReference>
<dbReference type="Pfam" id="PF01494">
    <property type="entry name" value="FAD_binding_3"/>
    <property type="match status" value="1"/>
</dbReference>
<dbReference type="Gene3D" id="3.50.50.60">
    <property type="entry name" value="FAD/NAD(P)-binding domain"/>
    <property type="match status" value="1"/>
</dbReference>
<dbReference type="InterPro" id="IPR002938">
    <property type="entry name" value="FAD-bd"/>
</dbReference>
<dbReference type="InterPro" id="IPR036249">
    <property type="entry name" value="Thioredoxin-like_sf"/>
</dbReference>
<sequence>MAETTTDVLVVGAGPTGLTMANLLQRGGVRVRIVDKKDGPTRETRAVVVHARTLELLDRLDLAEHAVAAGAPLTNAYALSQGKRFGRLSFVSDEGVRSTPYPFGLIYGQDQMEHLLIQSLAEVGGCVEWNTELLGLEQSSDGARARVRAGDGNEETIEARWIIGADGAHSPVRHALSLGFAGRTYVMTLFIADLEMEWDPGPHQGGMDLEHSGFFFFVPMHGTGRFRLFGTLPPDLADRESLTVDDVRRVLDTRTHLHVNILKANWISVYRTHQRMTEHFRVGRVFLVGDAAHIHSPAGGQGMNTGIGDAYNLAWKLALVVKGQAHEELLDSYDAERIPFARAILRGSDWAFQLMTSTNPILRTIKLHVLPPVFRSVSWTPLFKRRVFWLISQLWTSYQDSPAVAQSSSSKHGPKAGDRAPYGFFEDGSEAGRSIFDLFKNMDHHLFLFAGSKSVDVPGEMGERLENLLAAYEMPIHLHCVSAANRSLHQLYGVNESMLVLVRPDGHIAYRGRAQDLDGFRAYLDRWFQSRTSQSSSGHFVNQREELSVPPIENE</sequence>
<dbReference type="PANTHER" id="PTHR43004:SF19">
    <property type="entry name" value="BINDING MONOOXYGENASE, PUTATIVE (JCVI)-RELATED"/>
    <property type="match status" value="1"/>
</dbReference>
<evidence type="ECO:0000256" key="2">
    <source>
        <dbReference type="ARBA" id="ARBA00007801"/>
    </source>
</evidence>
<evidence type="ECO:0000313" key="7">
    <source>
        <dbReference type="Proteomes" id="UP001344906"/>
    </source>
</evidence>
<dbReference type="InterPro" id="IPR036188">
    <property type="entry name" value="FAD/NAD-bd_sf"/>
</dbReference>
<name>A0ABQ6G4D3_9CHLR</name>
<proteinExistence type="inferred from homology"/>
<dbReference type="InterPro" id="IPR050641">
    <property type="entry name" value="RIFMO-like"/>
</dbReference>
<gene>
    <name evidence="6" type="ORF">KDH_76990</name>
</gene>
<evidence type="ECO:0000256" key="4">
    <source>
        <dbReference type="ARBA" id="ARBA00022827"/>
    </source>
</evidence>
<evidence type="ECO:0000259" key="5">
    <source>
        <dbReference type="Pfam" id="PF01494"/>
    </source>
</evidence>
<keyword evidence="3" id="KW-0285">Flavoprotein</keyword>
<evidence type="ECO:0000256" key="1">
    <source>
        <dbReference type="ARBA" id="ARBA00001974"/>
    </source>
</evidence>
<reference evidence="6 7" key="1">
    <citation type="submission" date="2023-02" db="EMBL/GenBank/DDBJ databases">
        <title>Dictyobacter halimunensis sp. nov., a new member of the class Ktedonobacteria from forest soil in a geothermal area.</title>
        <authorList>
            <person name="Rachmania M.K."/>
            <person name="Ningsih F."/>
            <person name="Sakai Y."/>
            <person name="Yabe S."/>
            <person name="Yokota A."/>
            <person name="Sjamsuridzal W."/>
        </authorList>
    </citation>
    <scope>NUCLEOTIDE SEQUENCE [LARGE SCALE GENOMIC DNA]</scope>
    <source>
        <strain evidence="6 7">S3.2.2.5</strain>
    </source>
</reference>
<organism evidence="6 7">
    <name type="scientific">Dictyobacter halimunensis</name>
    <dbReference type="NCBI Taxonomy" id="3026934"/>
    <lineage>
        <taxon>Bacteria</taxon>
        <taxon>Bacillati</taxon>
        <taxon>Chloroflexota</taxon>
        <taxon>Ktedonobacteria</taxon>
        <taxon>Ktedonobacterales</taxon>
        <taxon>Dictyobacteraceae</taxon>
        <taxon>Dictyobacter</taxon>
    </lineage>
</organism>
<protein>
    <submittedName>
        <fullName evidence="6">Oxygenase</fullName>
    </submittedName>
</protein>
<dbReference type="SUPFAM" id="SSF52833">
    <property type="entry name" value="Thioredoxin-like"/>
    <property type="match status" value="1"/>
</dbReference>
<dbReference type="RefSeq" id="WP_338258102.1">
    <property type="nucleotide sequence ID" value="NZ_BSRI01000002.1"/>
</dbReference>
<evidence type="ECO:0000256" key="3">
    <source>
        <dbReference type="ARBA" id="ARBA00022630"/>
    </source>
</evidence>
<comment type="caution">
    <text evidence="6">The sequence shown here is derived from an EMBL/GenBank/DDBJ whole genome shotgun (WGS) entry which is preliminary data.</text>
</comment>
<dbReference type="PANTHER" id="PTHR43004">
    <property type="entry name" value="TRK SYSTEM POTASSIUM UPTAKE PROTEIN"/>
    <property type="match status" value="1"/>
</dbReference>
<dbReference type="Gene3D" id="3.30.70.2450">
    <property type="match status" value="1"/>
</dbReference>
<keyword evidence="4" id="KW-0274">FAD</keyword>
<comment type="cofactor">
    <cofactor evidence="1">
        <name>FAD</name>
        <dbReference type="ChEBI" id="CHEBI:57692"/>
    </cofactor>
</comment>